<protein>
    <submittedName>
        <fullName evidence="7">Sigma-70 family RNA polymerase sigma factor</fullName>
    </submittedName>
</protein>
<accession>A0ABW8NN30</accession>
<evidence type="ECO:0000259" key="6">
    <source>
        <dbReference type="Pfam" id="PF08281"/>
    </source>
</evidence>
<gene>
    <name evidence="7" type="ORF">WG929_18490</name>
</gene>
<keyword evidence="8" id="KW-1185">Reference proteome</keyword>
<dbReference type="PANTHER" id="PTHR43133">
    <property type="entry name" value="RNA POLYMERASE ECF-TYPE SIGMA FACTO"/>
    <property type="match status" value="1"/>
</dbReference>
<dbReference type="InterPro" id="IPR007627">
    <property type="entry name" value="RNA_pol_sigma70_r2"/>
</dbReference>
<keyword evidence="4" id="KW-0804">Transcription</keyword>
<evidence type="ECO:0000256" key="1">
    <source>
        <dbReference type="ARBA" id="ARBA00010641"/>
    </source>
</evidence>
<dbReference type="PANTHER" id="PTHR43133:SF25">
    <property type="entry name" value="RNA POLYMERASE SIGMA FACTOR RFAY-RELATED"/>
    <property type="match status" value="1"/>
</dbReference>
<evidence type="ECO:0000256" key="4">
    <source>
        <dbReference type="ARBA" id="ARBA00023163"/>
    </source>
</evidence>
<dbReference type="InterPro" id="IPR036388">
    <property type="entry name" value="WH-like_DNA-bd_sf"/>
</dbReference>
<feature type="domain" description="RNA polymerase sigma-70 region 2" evidence="5">
    <location>
        <begin position="16"/>
        <end position="77"/>
    </location>
</feature>
<evidence type="ECO:0000313" key="8">
    <source>
        <dbReference type="Proteomes" id="UP001620597"/>
    </source>
</evidence>
<dbReference type="CDD" id="cd06171">
    <property type="entry name" value="Sigma70_r4"/>
    <property type="match status" value="1"/>
</dbReference>
<reference evidence="7 8" key="1">
    <citation type="submission" date="2024-03" db="EMBL/GenBank/DDBJ databases">
        <title>High-quality draft genome sequence of Oceanobacter sp. wDCs-4.</title>
        <authorList>
            <person name="Dong C."/>
        </authorList>
    </citation>
    <scope>NUCLEOTIDE SEQUENCE [LARGE SCALE GENOMIC DNA]</scope>
    <source>
        <strain evidence="8">wDCs-4</strain>
    </source>
</reference>
<dbReference type="InterPro" id="IPR013249">
    <property type="entry name" value="RNA_pol_sigma70_r4_t2"/>
</dbReference>
<evidence type="ECO:0000259" key="5">
    <source>
        <dbReference type="Pfam" id="PF04542"/>
    </source>
</evidence>
<dbReference type="SUPFAM" id="SSF88659">
    <property type="entry name" value="Sigma3 and sigma4 domains of RNA polymerase sigma factors"/>
    <property type="match status" value="1"/>
</dbReference>
<dbReference type="InterPro" id="IPR014284">
    <property type="entry name" value="RNA_pol_sigma-70_dom"/>
</dbReference>
<dbReference type="SUPFAM" id="SSF88946">
    <property type="entry name" value="Sigma2 domain of RNA polymerase sigma factors"/>
    <property type="match status" value="1"/>
</dbReference>
<dbReference type="Gene3D" id="1.10.10.10">
    <property type="entry name" value="Winged helix-like DNA-binding domain superfamily/Winged helix DNA-binding domain"/>
    <property type="match status" value="1"/>
</dbReference>
<dbReference type="NCBIfam" id="TIGR02937">
    <property type="entry name" value="sigma70-ECF"/>
    <property type="match status" value="1"/>
</dbReference>
<keyword evidence="2" id="KW-0805">Transcription regulation</keyword>
<dbReference type="Pfam" id="PF08281">
    <property type="entry name" value="Sigma70_r4_2"/>
    <property type="match status" value="1"/>
</dbReference>
<dbReference type="EMBL" id="JBBKTX010000030">
    <property type="protein sequence ID" value="MFK4754400.1"/>
    <property type="molecule type" value="Genomic_DNA"/>
</dbReference>
<evidence type="ECO:0000256" key="3">
    <source>
        <dbReference type="ARBA" id="ARBA00023082"/>
    </source>
</evidence>
<dbReference type="RefSeq" id="WP_416207269.1">
    <property type="nucleotide sequence ID" value="NZ_JBBKTX010000030.1"/>
</dbReference>
<evidence type="ECO:0000313" key="7">
    <source>
        <dbReference type="EMBL" id="MFK4754400.1"/>
    </source>
</evidence>
<comment type="caution">
    <text evidence="7">The sequence shown here is derived from an EMBL/GenBank/DDBJ whole genome shotgun (WGS) entry which is preliminary data.</text>
</comment>
<sequence length="183" mass="21273">MNSTADVFQQLTRPWRVRLLAVAMRQATNRAQAEDWLQETLLRGWRDFSSLQDEQLMYPWLLKILGRVRADELRKEAHRSQLAPILRVDDQLLNAHECSAPGPFEQLLAQRNEQQLQQAISRLPDDFQWVVILRDIEGLSYHDIGYALDIPKGTVMSRLSRGRRMLAANLLDARKTNSMRKQP</sequence>
<organism evidence="7 8">
    <name type="scientific">Oceanobacter antarcticus</name>
    <dbReference type="NCBI Taxonomy" id="3133425"/>
    <lineage>
        <taxon>Bacteria</taxon>
        <taxon>Pseudomonadati</taxon>
        <taxon>Pseudomonadota</taxon>
        <taxon>Gammaproteobacteria</taxon>
        <taxon>Oceanospirillales</taxon>
        <taxon>Oceanospirillaceae</taxon>
        <taxon>Oceanobacter</taxon>
    </lineage>
</organism>
<keyword evidence="3" id="KW-0731">Sigma factor</keyword>
<evidence type="ECO:0000256" key="2">
    <source>
        <dbReference type="ARBA" id="ARBA00023015"/>
    </source>
</evidence>
<name>A0ABW8NN30_9GAMM</name>
<dbReference type="InterPro" id="IPR039425">
    <property type="entry name" value="RNA_pol_sigma-70-like"/>
</dbReference>
<dbReference type="InterPro" id="IPR013325">
    <property type="entry name" value="RNA_pol_sigma_r2"/>
</dbReference>
<dbReference type="Proteomes" id="UP001620597">
    <property type="component" value="Unassembled WGS sequence"/>
</dbReference>
<dbReference type="Gene3D" id="1.10.1740.10">
    <property type="match status" value="1"/>
</dbReference>
<proteinExistence type="inferred from homology"/>
<comment type="similarity">
    <text evidence="1">Belongs to the sigma-70 factor family. ECF subfamily.</text>
</comment>
<feature type="domain" description="RNA polymerase sigma factor 70 region 4 type 2" evidence="6">
    <location>
        <begin position="114"/>
        <end position="166"/>
    </location>
</feature>
<dbReference type="Pfam" id="PF04542">
    <property type="entry name" value="Sigma70_r2"/>
    <property type="match status" value="1"/>
</dbReference>
<dbReference type="InterPro" id="IPR013324">
    <property type="entry name" value="RNA_pol_sigma_r3/r4-like"/>
</dbReference>